<accession>A0ABY6KC67</accession>
<keyword evidence="3" id="KW-1185">Reference proteome</keyword>
<reference evidence="2 3" key="1">
    <citation type="submission" date="2022-01" db="EMBL/GenBank/DDBJ databases">
        <title>A chromosomal length assembly of Cordylochernes scorpioides.</title>
        <authorList>
            <person name="Zeh D."/>
            <person name="Zeh J."/>
        </authorList>
    </citation>
    <scope>NUCLEOTIDE SEQUENCE [LARGE SCALE GENOMIC DNA]</scope>
    <source>
        <strain evidence="2">IN4F17</strain>
        <tissue evidence="2">Whole Body</tissue>
    </source>
</reference>
<protein>
    <submittedName>
        <fullName evidence="2">Uncharacterized protein</fullName>
    </submittedName>
</protein>
<evidence type="ECO:0000313" key="2">
    <source>
        <dbReference type="EMBL" id="UYV66379.1"/>
    </source>
</evidence>
<evidence type="ECO:0000313" key="3">
    <source>
        <dbReference type="Proteomes" id="UP001235939"/>
    </source>
</evidence>
<gene>
    <name evidence="2" type="ORF">LAZ67_4001487</name>
</gene>
<dbReference type="EMBL" id="CP092866">
    <property type="protein sequence ID" value="UYV66379.1"/>
    <property type="molecule type" value="Genomic_DNA"/>
</dbReference>
<feature type="compositionally biased region" description="Basic residues" evidence="1">
    <location>
        <begin position="107"/>
        <end position="116"/>
    </location>
</feature>
<name>A0ABY6KC67_9ARAC</name>
<proteinExistence type="predicted"/>
<evidence type="ECO:0000256" key="1">
    <source>
        <dbReference type="SAM" id="MobiDB-lite"/>
    </source>
</evidence>
<dbReference type="Proteomes" id="UP001235939">
    <property type="component" value="Chromosome 04"/>
</dbReference>
<organism evidence="2 3">
    <name type="scientific">Cordylochernes scorpioides</name>
    <dbReference type="NCBI Taxonomy" id="51811"/>
    <lineage>
        <taxon>Eukaryota</taxon>
        <taxon>Metazoa</taxon>
        <taxon>Ecdysozoa</taxon>
        <taxon>Arthropoda</taxon>
        <taxon>Chelicerata</taxon>
        <taxon>Arachnida</taxon>
        <taxon>Pseudoscorpiones</taxon>
        <taxon>Cheliferoidea</taxon>
        <taxon>Chernetidae</taxon>
        <taxon>Cordylochernes</taxon>
    </lineage>
</organism>
<feature type="region of interest" description="Disordered" evidence="1">
    <location>
        <begin position="104"/>
        <end position="130"/>
    </location>
</feature>
<sequence length="130" mass="15364">MLDHNHTPVISQGILLQLENMKQRRIKRTRYERLPNVTPISSDFEEDLALRIRRIVQEELQKFMPKMTEVEPFGTSDVNSLEAIVKEEVQQTRRFWPQRITISRQRKDAKTKKPIARGRSFVKPLTPTPK</sequence>